<dbReference type="AlphaFoldDB" id="A0A0N4VE19"/>
<reference evidence="4" key="1">
    <citation type="submission" date="2017-02" db="UniProtKB">
        <authorList>
            <consortium name="WormBaseParasite"/>
        </authorList>
    </citation>
    <scope>IDENTIFICATION</scope>
</reference>
<feature type="signal peptide" evidence="1">
    <location>
        <begin position="1"/>
        <end position="20"/>
    </location>
</feature>
<dbReference type="PANTHER" id="PTHR36944:SF3">
    <property type="entry name" value="PROTEIN CBG10961"/>
    <property type="match status" value="1"/>
</dbReference>
<reference evidence="2 3" key="2">
    <citation type="submission" date="2018-10" db="EMBL/GenBank/DDBJ databases">
        <authorList>
            <consortium name="Pathogen Informatics"/>
        </authorList>
    </citation>
    <scope>NUCLEOTIDE SEQUENCE [LARGE SCALE GENOMIC DNA]</scope>
</reference>
<accession>A0A0N4VE19</accession>
<keyword evidence="1" id="KW-0732">Signal</keyword>
<evidence type="ECO:0000313" key="3">
    <source>
        <dbReference type="Proteomes" id="UP000274131"/>
    </source>
</evidence>
<feature type="chain" id="PRO_5043122891" evidence="1">
    <location>
        <begin position="21"/>
        <end position="223"/>
    </location>
</feature>
<proteinExistence type="predicted"/>
<sequence length="223" mass="26786">MLLQLFIRLLLDFYEFPLDATITWSRQNFLAFCRMTMRKILCFKQNCGIHRRRVPWSTDVHLCLYRKQQFLSSLKCFNLTATGAHHTCNRYCTKVSNRYRLKPEEQTYLANLKLSKYKNATYIEMSMKCYFQICQYECRKKLMDGRCDDEEKVVAMDALYDYYAHDQLDQYQALAAQRHQNMLPLMCRTLLPHRYEVNNAANDIVKYEVDKLRRDAPYRSKNT</sequence>
<evidence type="ECO:0000313" key="2">
    <source>
        <dbReference type="EMBL" id="VDD93603.1"/>
    </source>
</evidence>
<name>A0A0N4VE19_ENTVE</name>
<dbReference type="EMBL" id="UXUI01009382">
    <property type="protein sequence ID" value="VDD93603.1"/>
    <property type="molecule type" value="Genomic_DNA"/>
</dbReference>
<dbReference type="WBParaSite" id="EVEC_0000890201-mRNA-1">
    <property type="protein sequence ID" value="EVEC_0000890201-mRNA-1"/>
    <property type="gene ID" value="EVEC_0000890201"/>
</dbReference>
<evidence type="ECO:0000256" key="1">
    <source>
        <dbReference type="SAM" id="SignalP"/>
    </source>
</evidence>
<dbReference type="Proteomes" id="UP000274131">
    <property type="component" value="Unassembled WGS sequence"/>
</dbReference>
<keyword evidence="3" id="KW-1185">Reference proteome</keyword>
<dbReference type="OrthoDB" id="5813806at2759"/>
<gene>
    <name evidence="2" type="ORF">EVEC_LOCUS8354</name>
</gene>
<evidence type="ECO:0000313" key="4">
    <source>
        <dbReference type="WBParaSite" id="EVEC_0000890201-mRNA-1"/>
    </source>
</evidence>
<organism evidence="4">
    <name type="scientific">Enterobius vermicularis</name>
    <name type="common">Human pinworm</name>
    <dbReference type="NCBI Taxonomy" id="51028"/>
    <lineage>
        <taxon>Eukaryota</taxon>
        <taxon>Metazoa</taxon>
        <taxon>Ecdysozoa</taxon>
        <taxon>Nematoda</taxon>
        <taxon>Chromadorea</taxon>
        <taxon>Rhabditida</taxon>
        <taxon>Spirurina</taxon>
        <taxon>Oxyuridomorpha</taxon>
        <taxon>Oxyuroidea</taxon>
        <taxon>Oxyuridae</taxon>
        <taxon>Enterobius</taxon>
    </lineage>
</organism>
<dbReference type="PANTHER" id="PTHR36944">
    <property type="entry name" value="PROTEIN CBG02791-RELATED"/>
    <property type="match status" value="1"/>
</dbReference>
<protein>
    <submittedName>
        <fullName evidence="2 4">Uncharacterized protein</fullName>
    </submittedName>
</protein>